<dbReference type="Pfam" id="PF08241">
    <property type="entry name" value="Methyltransf_11"/>
    <property type="match status" value="1"/>
</dbReference>
<sequence length="231" mass="25619">MGSFHLRYGLDAPRLMALQWGAGTVLLGLLFAVDMPWLWLKACIAAAGVISLLFGAWMLLYSAWIKLWHRRVVLEAAEVRSAQRVLDVGTGRGLLAIAAAQKGAQVTAIAHSSQAGASGKERQALLRNCELERTPNVRVMDGDAQRLPFADKSFEAVVSHAFLHSLPSADDRELSVLEMWRVLRPGGVLVLSDCRQTKPYEQIVSTLTEDVKIQSYRYTFPFSKNLIARKK</sequence>
<dbReference type="PANTHER" id="PTHR45277">
    <property type="entry name" value="EXPRESSED PROTEIN"/>
    <property type="match status" value="1"/>
</dbReference>
<dbReference type="GO" id="GO:0043770">
    <property type="term" value="F:demethylmenaquinone methyltransferase activity"/>
    <property type="evidence" value="ECO:0007669"/>
    <property type="project" value="UniProtKB-EC"/>
</dbReference>
<protein>
    <submittedName>
        <fullName evidence="3">2-methoxy-6-polyprenyl-1,4-benzoquinol methylase, mitochondrial</fullName>
        <ecNumber evidence="3">2.1.1.163</ecNumber>
    </submittedName>
</protein>
<organism evidence="3 4">
    <name type="scientific">Paenibacillus allorhizosphaerae</name>
    <dbReference type="NCBI Taxonomy" id="2849866"/>
    <lineage>
        <taxon>Bacteria</taxon>
        <taxon>Bacillati</taxon>
        <taxon>Bacillota</taxon>
        <taxon>Bacilli</taxon>
        <taxon>Bacillales</taxon>
        <taxon>Paenibacillaceae</taxon>
        <taxon>Paenibacillus</taxon>
    </lineage>
</organism>
<keyword evidence="4" id="KW-1185">Reference proteome</keyword>
<feature type="transmembrane region" description="Helical" evidence="1">
    <location>
        <begin position="12"/>
        <end position="33"/>
    </location>
</feature>
<evidence type="ECO:0000259" key="2">
    <source>
        <dbReference type="Pfam" id="PF08241"/>
    </source>
</evidence>
<dbReference type="EC" id="2.1.1.163" evidence="3"/>
<keyword evidence="1" id="KW-0472">Membrane</keyword>
<name>A0ABN7TLW4_9BACL</name>
<dbReference type="InterPro" id="IPR013216">
    <property type="entry name" value="Methyltransf_11"/>
</dbReference>
<reference evidence="3 4" key="1">
    <citation type="submission" date="2021-06" db="EMBL/GenBank/DDBJ databases">
        <authorList>
            <person name="Criscuolo A."/>
        </authorList>
    </citation>
    <scope>NUCLEOTIDE SEQUENCE [LARGE SCALE GENOMIC DNA]</scope>
    <source>
        <strain evidence="4">CIP 111802</strain>
    </source>
</reference>
<keyword evidence="3" id="KW-0808">Transferase</keyword>
<dbReference type="PANTHER" id="PTHR45277:SF1">
    <property type="entry name" value="EXPRESSED PROTEIN"/>
    <property type="match status" value="1"/>
</dbReference>
<feature type="transmembrane region" description="Helical" evidence="1">
    <location>
        <begin position="39"/>
        <end position="61"/>
    </location>
</feature>
<evidence type="ECO:0000313" key="3">
    <source>
        <dbReference type="EMBL" id="CAG7646219.1"/>
    </source>
</evidence>
<keyword evidence="1" id="KW-0812">Transmembrane</keyword>
<gene>
    <name evidence="3" type="primary">COQ5_6</name>
    <name evidence="3" type="ORF">PAECIP111802_03691</name>
</gene>
<comment type="caution">
    <text evidence="3">The sequence shown here is derived from an EMBL/GenBank/DDBJ whole genome shotgun (WGS) entry which is preliminary data.</text>
</comment>
<accession>A0ABN7TLW4</accession>
<proteinExistence type="predicted"/>
<dbReference type="EMBL" id="CAJVCE010000010">
    <property type="protein sequence ID" value="CAG7646219.1"/>
    <property type="molecule type" value="Genomic_DNA"/>
</dbReference>
<keyword evidence="1" id="KW-1133">Transmembrane helix</keyword>
<dbReference type="Proteomes" id="UP000730618">
    <property type="component" value="Unassembled WGS sequence"/>
</dbReference>
<evidence type="ECO:0000256" key="1">
    <source>
        <dbReference type="SAM" id="Phobius"/>
    </source>
</evidence>
<evidence type="ECO:0000313" key="4">
    <source>
        <dbReference type="Proteomes" id="UP000730618"/>
    </source>
</evidence>
<dbReference type="CDD" id="cd02440">
    <property type="entry name" value="AdoMet_MTases"/>
    <property type="match status" value="1"/>
</dbReference>
<dbReference type="RefSeq" id="WP_218099994.1">
    <property type="nucleotide sequence ID" value="NZ_CAJVCE010000010.1"/>
</dbReference>
<feature type="domain" description="Methyltransferase type 11" evidence="2">
    <location>
        <begin position="86"/>
        <end position="191"/>
    </location>
</feature>
<keyword evidence="3" id="KW-0489">Methyltransferase</keyword>
<dbReference type="GO" id="GO:0032259">
    <property type="term" value="P:methylation"/>
    <property type="evidence" value="ECO:0007669"/>
    <property type="project" value="UniProtKB-KW"/>
</dbReference>